<protein>
    <recommendedName>
        <fullName evidence="1">DUF6036 domain-containing protein</fullName>
    </recommendedName>
</protein>
<reference evidence="2 3" key="1">
    <citation type="submission" date="2020-07" db="EMBL/GenBank/DDBJ databases">
        <title>Sequencing the genomes of 1000 actinobacteria strains.</title>
        <authorList>
            <person name="Klenk H.-P."/>
        </authorList>
    </citation>
    <scope>NUCLEOTIDE SEQUENCE [LARGE SCALE GENOMIC DNA]</scope>
    <source>
        <strain evidence="2 3">DSM 22083</strain>
    </source>
</reference>
<accession>A0A7Y9ICA3</accession>
<dbReference type="Proteomes" id="UP000569914">
    <property type="component" value="Unassembled WGS sequence"/>
</dbReference>
<evidence type="ECO:0000313" key="3">
    <source>
        <dbReference type="Proteomes" id="UP000569914"/>
    </source>
</evidence>
<comment type="caution">
    <text evidence="2">The sequence shown here is derived from an EMBL/GenBank/DDBJ whole genome shotgun (WGS) entry which is preliminary data.</text>
</comment>
<evidence type="ECO:0000259" key="1">
    <source>
        <dbReference type="Pfam" id="PF19502"/>
    </source>
</evidence>
<dbReference type="AlphaFoldDB" id="A0A7Y9ICA3"/>
<sequence length="188" mass="20293">MSDGRDLTLSREQIIALLSELGRELDARGVRAQLFVVGGAAMALAYNMRRTTADVDGVFEPKAVVYEAARRVAARHSGLADDWLNDGVKGLLPPGNDREAKVILDVPGVTVSVPSPRYLLALKVQAARIDRDQDDIMFLAREAGAETADDVLAIAEQVIGSSRLLPKAQFLVQEMFAEPGHGGDGRDR</sequence>
<name>A0A7Y9ICA3_9ACTN</name>
<dbReference type="RefSeq" id="WP_179756337.1">
    <property type="nucleotide sequence ID" value="NZ_JACCBU010000001.1"/>
</dbReference>
<organism evidence="2 3">
    <name type="scientific">Microlunatus parietis</name>
    <dbReference type="NCBI Taxonomy" id="682979"/>
    <lineage>
        <taxon>Bacteria</taxon>
        <taxon>Bacillati</taxon>
        <taxon>Actinomycetota</taxon>
        <taxon>Actinomycetes</taxon>
        <taxon>Propionibacteriales</taxon>
        <taxon>Propionibacteriaceae</taxon>
        <taxon>Microlunatus</taxon>
    </lineage>
</organism>
<gene>
    <name evidence="2" type="ORF">BKA15_005531</name>
</gene>
<keyword evidence="3" id="KW-1185">Reference proteome</keyword>
<feature type="domain" description="DUF6036" evidence="1">
    <location>
        <begin position="19"/>
        <end position="136"/>
    </location>
</feature>
<dbReference type="EMBL" id="JACCBU010000001">
    <property type="protein sequence ID" value="NYE74202.1"/>
    <property type="molecule type" value="Genomic_DNA"/>
</dbReference>
<dbReference type="Pfam" id="PF19502">
    <property type="entry name" value="DUF6036"/>
    <property type="match status" value="1"/>
</dbReference>
<proteinExistence type="predicted"/>
<evidence type="ECO:0000313" key="2">
    <source>
        <dbReference type="EMBL" id="NYE74202.1"/>
    </source>
</evidence>
<dbReference type="InterPro" id="IPR045792">
    <property type="entry name" value="DUF6036"/>
</dbReference>